<dbReference type="STRING" id="1121884.SAMN02745131_02794"/>
<dbReference type="PANTHER" id="PTHR30535:SF34">
    <property type="entry name" value="MOLYBDATE-BINDING PROTEIN MOLA"/>
    <property type="match status" value="1"/>
</dbReference>
<dbReference type="SUPFAM" id="SSF53807">
    <property type="entry name" value="Helical backbone' metal receptor"/>
    <property type="match status" value="1"/>
</dbReference>
<evidence type="ECO:0000259" key="2">
    <source>
        <dbReference type="PROSITE" id="PS50983"/>
    </source>
</evidence>
<proteinExistence type="predicted"/>
<dbReference type="PANTHER" id="PTHR30535">
    <property type="entry name" value="VITAMIN B12-BINDING PROTEIN"/>
    <property type="match status" value="1"/>
</dbReference>
<dbReference type="PROSITE" id="PS50983">
    <property type="entry name" value="FE_B12_PBP"/>
    <property type="match status" value="1"/>
</dbReference>
<evidence type="ECO:0000313" key="3">
    <source>
        <dbReference type="EMBL" id="SHF48986.1"/>
    </source>
</evidence>
<organism evidence="3 4">
    <name type="scientific">Flavisolibacter ginsengisoli DSM 18119</name>
    <dbReference type="NCBI Taxonomy" id="1121884"/>
    <lineage>
        <taxon>Bacteria</taxon>
        <taxon>Pseudomonadati</taxon>
        <taxon>Bacteroidota</taxon>
        <taxon>Chitinophagia</taxon>
        <taxon>Chitinophagales</taxon>
        <taxon>Chitinophagaceae</taxon>
        <taxon>Flavisolibacter</taxon>
    </lineage>
</organism>
<dbReference type="InterPro" id="IPR002491">
    <property type="entry name" value="ABC_transptr_periplasmic_BD"/>
</dbReference>
<keyword evidence="1" id="KW-0732">Signal</keyword>
<dbReference type="InterPro" id="IPR054828">
    <property type="entry name" value="Vit_B12_bind_prot"/>
</dbReference>
<name>A0A1M5C2V1_9BACT</name>
<dbReference type="AlphaFoldDB" id="A0A1M5C2V1"/>
<dbReference type="EMBL" id="FQUU01000011">
    <property type="protein sequence ID" value="SHF48986.1"/>
    <property type="molecule type" value="Genomic_DNA"/>
</dbReference>
<dbReference type="OrthoDB" id="9816357at2"/>
<keyword evidence="4" id="KW-1185">Reference proteome</keyword>
<dbReference type="RefSeq" id="WP_072835952.1">
    <property type="nucleotide sequence ID" value="NZ_FQUU01000011.1"/>
</dbReference>
<dbReference type="Pfam" id="PF01497">
    <property type="entry name" value="Peripla_BP_2"/>
    <property type="match status" value="1"/>
</dbReference>
<evidence type="ECO:0000313" key="4">
    <source>
        <dbReference type="Proteomes" id="UP000184048"/>
    </source>
</evidence>
<dbReference type="Gene3D" id="3.40.50.1980">
    <property type="entry name" value="Nitrogenase molybdenum iron protein domain"/>
    <property type="match status" value="2"/>
</dbReference>
<dbReference type="NCBIfam" id="NF038402">
    <property type="entry name" value="TroA_like"/>
    <property type="match status" value="1"/>
</dbReference>
<dbReference type="Proteomes" id="UP000184048">
    <property type="component" value="Unassembled WGS sequence"/>
</dbReference>
<gene>
    <name evidence="3" type="ORF">SAMN02745131_02794</name>
</gene>
<reference evidence="3 4" key="1">
    <citation type="submission" date="2016-11" db="EMBL/GenBank/DDBJ databases">
        <authorList>
            <person name="Jaros S."/>
            <person name="Januszkiewicz K."/>
            <person name="Wedrychowicz H."/>
        </authorList>
    </citation>
    <scope>NUCLEOTIDE SEQUENCE [LARGE SCALE GENOMIC DNA]</scope>
    <source>
        <strain evidence="3 4">DSM 18119</strain>
    </source>
</reference>
<evidence type="ECO:0000256" key="1">
    <source>
        <dbReference type="ARBA" id="ARBA00022729"/>
    </source>
</evidence>
<dbReference type="InterPro" id="IPR050902">
    <property type="entry name" value="ABC_Transporter_SBP"/>
</dbReference>
<feature type="domain" description="Fe/B12 periplasmic-binding" evidence="2">
    <location>
        <begin position="20"/>
        <end position="269"/>
    </location>
</feature>
<accession>A0A1M5C2V1</accession>
<protein>
    <submittedName>
        <fullName evidence="3">ABC-type Fe3+-hydroxamate transport system, substrate-binding protein</fullName>
    </submittedName>
</protein>
<sequence length="269" mass="30510">MPVYTDQLMRSVQIPSIPKKIISLVPSQTELLFDLGLNNEVIGITKFCIHPAIWFRTKTRVGGTKNLDLEKIRNLQPDLVIANREENVEEQINLLARDLPVWISDINDMNGAMSMIRSIGNITGKEEKAIELCNSIEKEFNQLKAVIQNKKQAVYFIWKDPLMAAGGDTFINEMMEYAGFINLFKNKARYPVISADDILSLRSASNGGNVLILLSSEPYPFGQKHIEELKEQLPGFQFLLVDGEMFSWYGSRLEKAPAYFLNLHNQITA</sequence>